<dbReference type="InterPro" id="IPR039356">
    <property type="entry name" value="YfbR/HDDC2"/>
</dbReference>
<evidence type="ECO:0000256" key="14">
    <source>
        <dbReference type="SAM" id="Phobius"/>
    </source>
</evidence>
<keyword evidence="17" id="KW-1185">Reference proteome</keyword>
<comment type="cofactor">
    <cofactor evidence="2">
        <name>Mn(2+)</name>
        <dbReference type="ChEBI" id="CHEBI:29035"/>
    </cofactor>
</comment>
<dbReference type="AlphaFoldDB" id="A0A8H4PGK1"/>
<proteinExistence type="inferred from homology"/>
<evidence type="ECO:0000256" key="5">
    <source>
        <dbReference type="ARBA" id="ARBA00004074"/>
    </source>
</evidence>
<dbReference type="Proteomes" id="UP000554235">
    <property type="component" value="Unassembled WGS sequence"/>
</dbReference>
<keyword evidence="10 16" id="KW-0378">Hydrolase</keyword>
<dbReference type="Gene3D" id="3.40.250.10">
    <property type="entry name" value="Rhodanese-like domain"/>
    <property type="match status" value="1"/>
</dbReference>
<dbReference type="EMBL" id="JAADYS010002032">
    <property type="protein sequence ID" value="KAF4460037.1"/>
    <property type="molecule type" value="Genomic_DNA"/>
</dbReference>
<dbReference type="SUPFAM" id="SSF52821">
    <property type="entry name" value="Rhodanese/Cell cycle control phosphatase"/>
    <property type="match status" value="1"/>
</dbReference>
<comment type="cofactor">
    <cofactor evidence="3">
        <name>Co(2+)</name>
        <dbReference type="ChEBI" id="CHEBI:48828"/>
    </cofactor>
</comment>
<organism evidence="16 17">
    <name type="scientific">Fusarium albosuccineum</name>
    <dbReference type="NCBI Taxonomy" id="1237068"/>
    <lineage>
        <taxon>Eukaryota</taxon>
        <taxon>Fungi</taxon>
        <taxon>Dikarya</taxon>
        <taxon>Ascomycota</taxon>
        <taxon>Pezizomycotina</taxon>
        <taxon>Sordariomycetes</taxon>
        <taxon>Hypocreomycetidae</taxon>
        <taxon>Hypocreales</taxon>
        <taxon>Nectriaceae</taxon>
        <taxon>Fusarium</taxon>
        <taxon>Fusarium decemcellulare species complex</taxon>
    </lineage>
</organism>
<evidence type="ECO:0000256" key="7">
    <source>
        <dbReference type="ARBA" id="ARBA00011738"/>
    </source>
</evidence>
<dbReference type="GO" id="GO:0009159">
    <property type="term" value="P:deoxyribonucleoside monophosphate catabolic process"/>
    <property type="evidence" value="ECO:0007669"/>
    <property type="project" value="UniProtKB-ARBA"/>
</dbReference>
<comment type="subunit">
    <text evidence="7">Homodimer.</text>
</comment>
<dbReference type="SMART" id="SM00450">
    <property type="entry name" value="RHOD"/>
    <property type="match status" value="1"/>
</dbReference>
<dbReference type="PANTHER" id="PTHR11845">
    <property type="entry name" value="5'-DEOXYNUCLEOTIDASE HDDC2"/>
    <property type="match status" value="1"/>
</dbReference>
<feature type="region of interest" description="Disordered" evidence="13">
    <location>
        <begin position="733"/>
        <end position="760"/>
    </location>
</feature>
<gene>
    <name evidence="16" type="ORF">FALBO_13187</name>
</gene>
<keyword evidence="14" id="KW-0472">Membrane</keyword>
<evidence type="ECO:0000256" key="10">
    <source>
        <dbReference type="ARBA" id="ARBA00022801"/>
    </source>
</evidence>
<keyword evidence="14" id="KW-1133">Transmembrane helix</keyword>
<dbReference type="GO" id="GO:0002953">
    <property type="term" value="F:5'-deoxynucleotidase activity"/>
    <property type="evidence" value="ECO:0007669"/>
    <property type="project" value="UniProtKB-EC"/>
</dbReference>
<evidence type="ECO:0000313" key="16">
    <source>
        <dbReference type="EMBL" id="KAF4460037.1"/>
    </source>
</evidence>
<keyword evidence="12" id="KW-0170">Cobalt</keyword>
<dbReference type="Pfam" id="PF00581">
    <property type="entry name" value="Rhodanese"/>
    <property type="match status" value="1"/>
</dbReference>
<accession>A0A8H4PGK1</accession>
<dbReference type="SUPFAM" id="SSF109604">
    <property type="entry name" value="HD-domain/PDEase-like"/>
    <property type="match status" value="1"/>
</dbReference>
<dbReference type="Pfam" id="PF13023">
    <property type="entry name" value="HD_3"/>
    <property type="match status" value="1"/>
</dbReference>
<dbReference type="EC" id="3.1.3.89" evidence="8"/>
<comment type="cofactor">
    <cofactor evidence="4">
        <name>Mg(2+)</name>
        <dbReference type="ChEBI" id="CHEBI:18420"/>
    </cofactor>
</comment>
<comment type="similarity">
    <text evidence="6">Belongs to the HDDC2 family.</text>
</comment>
<evidence type="ECO:0000256" key="1">
    <source>
        <dbReference type="ARBA" id="ARBA00001638"/>
    </source>
</evidence>
<name>A0A8H4PGK1_9HYPO</name>
<keyword evidence="9" id="KW-0479">Metal-binding</keyword>
<dbReference type="GO" id="GO:0005737">
    <property type="term" value="C:cytoplasm"/>
    <property type="evidence" value="ECO:0007669"/>
    <property type="project" value="TreeGrafter"/>
</dbReference>
<dbReference type="InterPro" id="IPR001763">
    <property type="entry name" value="Rhodanese-like_dom"/>
</dbReference>
<sequence>MTSIATLKRLSAKSLSEKMLEEVNATDPTFAIIDVRDDDYIGGHIKGATNVPAHTLDAMMATLVRRLKDKKTVVFHCALSQQRGPGAALKYLRQRDGLLRSMGEDPKGEDGQDVFVLDRGFSGWQEVYGEDERLTEGCFTSESSLEQTSPLYFNEAYCLIHLPCAVDTNGFYKNAPSLFHCLQTTSTLFALLVQYSHNNSIRSLVIHPGLTPHQNCNQYTIMSTYIFSPHVLLLIRVLDILKSTISEASPVSPSEALRQGPTRIMISFITSVIINIILAIIDIVAILAFGVTGTNTGMLSPIHSNTTIMATTPAATPTLIPEPTESTNDRTLGISLLLVSLALIFASLSHMYQTRLSSLLLKKGLHRLRRVFGAIPEPNIDEEGGRQWAYAAAQYTPSLAQQPRYQAQREKQALLAEYRERMLNLRERMLNWGESLDINMKCPLLLFSSTQLNQPTHTGPQPRFTPRPSGTSKAHFLLHHAHQIADMGSQPEQGKKNGPVDLRPAEDASHLGYTPVIKVSDPWTVDKVVEQLPGGAPTEGSSSPLPFFHMLERLKTTKREGWRRFGINRGESIADHMYRMSMISMFAPPSLAPKLDLAKCMKMSLIHDMAELLVGDITPVDGVPKPEKSRRESETMDFLTKNLLRGVAGGTTGEEVRAIWQEYEDSKTLDSHFVHDVDKLELLLQMVEYEKHGQGKLDLGEFAYVATRMTLPEMKAWGDEVLKEREAFWGSKEHVHGEQGVNGGVTSERKGQQDNYYSRD</sequence>
<feature type="transmembrane region" description="Helical" evidence="14">
    <location>
        <begin position="264"/>
        <end position="291"/>
    </location>
</feature>
<evidence type="ECO:0000256" key="2">
    <source>
        <dbReference type="ARBA" id="ARBA00001936"/>
    </source>
</evidence>
<protein>
    <recommendedName>
        <fullName evidence="8">5'-deoxynucleotidase</fullName>
        <ecNumber evidence="8">3.1.3.89</ecNumber>
    </recommendedName>
</protein>
<dbReference type="InterPro" id="IPR006674">
    <property type="entry name" value="HD_domain"/>
</dbReference>
<evidence type="ECO:0000256" key="8">
    <source>
        <dbReference type="ARBA" id="ARBA00012964"/>
    </source>
</evidence>
<comment type="caution">
    <text evidence="16">The sequence shown here is derived from an EMBL/GenBank/DDBJ whole genome shotgun (WGS) entry which is preliminary data.</text>
</comment>
<dbReference type="PROSITE" id="PS50206">
    <property type="entry name" value="RHODANESE_3"/>
    <property type="match status" value="1"/>
</dbReference>
<dbReference type="OrthoDB" id="10254258at2759"/>
<dbReference type="PANTHER" id="PTHR11845:SF13">
    <property type="entry name" value="5'-DEOXYNUCLEOTIDASE HDDC2"/>
    <property type="match status" value="1"/>
</dbReference>
<dbReference type="FunFam" id="1.10.3210.10:FF:000011">
    <property type="entry name" value="HD domain-containing protein 2"/>
    <property type="match status" value="1"/>
</dbReference>
<evidence type="ECO:0000256" key="13">
    <source>
        <dbReference type="SAM" id="MobiDB-lite"/>
    </source>
</evidence>
<feature type="compositionally biased region" description="Basic and acidic residues" evidence="13">
    <location>
        <begin position="747"/>
        <end position="760"/>
    </location>
</feature>
<evidence type="ECO:0000256" key="12">
    <source>
        <dbReference type="ARBA" id="ARBA00023285"/>
    </source>
</evidence>
<evidence type="ECO:0000256" key="6">
    <source>
        <dbReference type="ARBA" id="ARBA00009999"/>
    </source>
</evidence>
<keyword evidence="11" id="KW-0460">Magnesium</keyword>
<evidence type="ECO:0000256" key="11">
    <source>
        <dbReference type="ARBA" id="ARBA00022842"/>
    </source>
</evidence>
<evidence type="ECO:0000256" key="4">
    <source>
        <dbReference type="ARBA" id="ARBA00001946"/>
    </source>
</evidence>
<dbReference type="GO" id="GO:0046872">
    <property type="term" value="F:metal ion binding"/>
    <property type="evidence" value="ECO:0007669"/>
    <property type="project" value="UniProtKB-KW"/>
</dbReference>
<comment type="catalytic activity">
    <reaction evidence="1">
        <text>a 2'-deoxyribonucleoside 5'-phosphate + H2O = a 2'-deoxyribonucleoside + phosphate</text>
        <dbReference type="Rhea" id="RHEA:36167"/>
        <dbReference type="ChEBI" id="CHEBI:15377"/>
        <dbReference type="ChEBI" id="CHEBI:18274"/>
        <dbReference type="ChEBI" id="CHEBI:43474"/>
        <dbReference type="ChEBI" id="CHEBI:65317"/>
        <dbReference type="EC" id="3.1.3.89"/>
    </reaction>
</comment>
<evidence type="ECO:0000313" key="17">
    <source>
        <dbReference type="Proteomes" id="UP000554235"/>
    </source>
</evidence>
<comment type="function">
    <text evidence="5">Catalyzes the dephosphorylation of the nucleoside 5'-monophosphates deoxyadenosine monophosphate (dAMP), deoxycytidine monophosphate (dCMP), deoxyguanosine monophosphate (dGMP) and deoxythymidine monophosphate (dTMP).</text>
</comment>
<dbReference type="InterPro" id="IPR036873">
    <property type="entry name" value="Rhodanese-like_dom_sf"/>
</dbReference>
<evidence type="ECO:0000256" key="3">
    <source>
        <dbReference type="ARBA" id="ARBA00001941"/>
    </source>
</evidence>
<reference evidence="16 17" key="1">
    <citation type="submission" date="2020-01" db="EMBL/GenBank/DDBJ databases">
        <title>Identification and distribution of gene clusters putatively required for synthesis of sphingolipid metabolism inhibitors in phylogenetically diverse species of the filamentous fungus Fusarium.</title>
        <authorList>
            <person name="Kim H.-S."/>
            <person name="Busman M."/>
            <person name="Brown D.W."/>
            <person name="Divon H."/>
            <person name="Uhlig S."/>
            <person name="Proctor R.H."/>
        </authorList>
    </citation>
    <scope>NUCLEOTIDE SEQUENCE [LARGE SCALE GENOMIC DNA]</scope>
    <source>
        <strain evidence="16 17">NRRL 20459</strain>
    </source>
</reference>
<feature type="domain" description="Rhodanese" evidence="15">
    <location>
        <begin position="26"/>
        <end position="133"/>
    </location>
</feature>
<evidence type="ECO:0000259" key="15">
    <source>
        <dbReference type="PROSITE" id="PS50206"/>
    </source>
</evidence>
<evidence type="ECO:0000256" key="9">
    <source>
        <dbReference type="ARBA" id="ARBA00022723"/>
    </source>
</evidence>
<dbReference type="Gene3D" id="1.10.3210.10">
    <property type="entry name" value="Hypothetical protein af1432"/>
    <property type="match status" value="1"/>
</dbReference>
<feature type="transmembrane region" description="Helical" evidence="14">
    <location>
        <begin position="332"/>
        <end position="352"/>
    </location>
</feature>
<keyword evidence="14" id="KW-0812">Transmembrane</keyword>